<feature type="domain" description="CHAT" evidence="2">
    <location>
        <begin position="668"/>
        <end position="903"/>
    </location>
</feature>
<accession>A0A139X238</accession>
<dbReference type="PANTHER" id="PTHR14136">
    <property type="entry name" value="BTB_POZ DOMAIN-CONTAINING PROTEIN KCTD9"/>
    <property type="match status" value="1"/>
</dbReference>
<comment type="caution">
    <text evidence="3">The sequence shown here is derived from an EMBL/GenBank/DDBJ whole genome shotgun (WGS) entry which is preliminary data.</text>
</comment>
<keyword evidence="1" id="KW-0812">Transmembrane</keyword>
<dbReference type="PANTHER" id="PTHR14136:SF17">
    <property type="entry name" value="BTB_POZ DOMAIN-CONTAINING PROTEIN KCTD9"/>
    <property type="match status" value="1"/>
</dbReference>
<reference evidence="3 4" key="1">
    <citation type="journal article" date="2013" name="Genome Biol. Evol.">
        <title>Genomes of Stigonematalean cyanobacteria (subsection V) and the evolution of oxygenic photosynthesis from prokaryotes to plastids.</title>
        <authorList>
            <person name="Dagan T."/>
            <person name="Roettger M."/>
            <person name="Stucken K."/>
            <person name="Landan G."/>
            <person name="Koch R."/>
            <person name="Major P."/>
            <person name="Gould S.B."/>
            <person name="Goremykin V.V."/>
            <person name="Rippka R."/>
            <person name="Tandeau de Marsac N."/>
            <person name="Gugger M."/>
            <person name="Lockhart P.J."/>
            <person name="Allen J.F."/>
            <person name="Brune I."/>
            <person name="Maus I."/>
            <person name="Puhler A."/>
            <person name="Martin W.F."/>
        </authorList>
    </citation>
    <scope>NUCLEOTIDE SEQUENCE [LARGE SCALE GENOMIC DNA]</scope>
    <source>
        <strain evidence="3 4">PCC 7110</strain>
    </source>
</reference>
<dbReference type="Pfam" id="PF00805">
    <property type="entry name" value="Pentapeptide"/>
    <property type="match status" value="3"/>
</dbReference>
<dbReference type="AlphaFoldDB" id="A0A139X238"/>
<dbReference type="InterPro" id="IPR051082">
    <property type="entry name" value="Pentapeptide-BTB/POZ_domain"/>
</dbReference>
<keyword evidence="1" id="KW-0472">Membrane</keyword>
<feature type="transmembrane region" description="Helical" evidence="1">
    <location>
        <begin position="100"/>
        <end position="119"/>
    </location>
</feature>
<keyword evidence="4" id="KW-1185">Reference proteome</keyword>
<dbReference type="Gene3D" id="2.160.20.80">
    <property type="entry name" value="E3 ubiquitin-protein ligase SopA"/>
    <property type="match status" value="3"/>
</dbReference>
<evidence type="ECO:0000256" key="1">
    <source>
        <dbReference type="SAM" id="Phobius"/>
    </source>
</evidence>
<dbReference type="Pfam" id="PF12770">
    <property type="entry name" value="CHAT"/>
    <property type="match status" value="1"/>
</dbReference>
<evidence type="ECO:0000313" key="3">
    <source>
        <dbReference type="EMBL" id="KYC38726.1"/>
    </source>
</evidence>
<organism evidence="3 4">
    <name type="scientific">Scytonema hofmannii PCC 7110</name>
    <dbReference type="NCBI Taxonomy" id="128403"/>
    <lineage>
        <taxon>Bacteria</taxon>
        <taxon>Bacillati</taxon>
        <taxon>Cyanobacteriota</taxon>
        <taxon>Cyanophyceae</taxon>
        <taxon>Nostocales</taxon>
        <taxon>Scytonemataceae</taxon>
        <taxon>Scytonema</taxon>
    </lineage>
</organism>
<sequence length="931" mass="103522">MVLVTFPNFSGKNLQGRDFRGQNLTGADFSNSNIRGTNFTNAILKNANFQNAKAGLPRKQLFCWILLTLMITIILGVFSGFAPVFTGYLLFPYSVSPDNFFASLIVLSIFIVFAITTVYKGLSAAFFAVSCTGILCGFLLGIMTGKIIGISAGIVSVTVTALIVCIMLIIMAFLVTVAEQIAGIRIAIVALGIIFVSGLIGTTTGTITGVAVAEVFAGVNKLSLFKAQAVQEAAISATVGSVAVILFVSYISWQTYIEDGKFAWMRKLAIAVSSMGGTSFRKADLTGANFSYATLSNADFFEAKLIRTNFYLARKLSLAKLDKTILINPLVRDLAVHKKTKNQSYIGCNLKGINLADADLSYVDFTEADISEATFTGANLQNTNLIKSQAIATIFQQAQLTGACLEAWNIDSTTQLAGVICDYVYLLKNQQERRPSSGEFSPGEFTKLFQVAINTVDLIFRNGLDLQALSAALSKVKIENEDIHLAIKSIENKGDGVVLVRIDTPEWTNKAKIHAEFTQNYEFALKNLEAKYQAELKSKDEQIALYRQHQADLKELIQMIAPTAKKSAEGKLVVLKLGQGDLSTGFSVTLQISLEGERPYFESNGQLPPASELAFFYHQWQAAYRQSMQRNLRIKIPETQVTNISRRELFKECDRFAENLKKHVNLWLNSELFRPLKEQLLEKLTPSESIRILLQTENSQLRRIPLQLWNLFERYSKAEMALSSTTYEQREKSISSRSHIKILAMLGDSTGINTQKDKVLLEKLPNAEVHFLVEPQRQVLNDELWLQPWDILFFAGHSFTQSEQDIGHFRINQTDSLTIAELKNALSKAIEQGLHLAIFNSCDGLGLAVNLSDLHIPQMIVMREPVPDKVAQEFLKNFLTEFSSGKPLYQSVREARSKLQGLEDEFPCASWLPVICQNPSEIPLTWLVKKN</sequence>
<dbReference type="Proteomes" id="UP000076925">
    <property type="component" value="Unassembled WGS sequence"/>
</dbReference>
<proteinExistence type="predicted"/>
<dbReference type="InterPro" id="IPR001646">
    <property type="entry name" value="5peptide_repeat"/>
</dbReference>
<feature type="transmembrane region" description="Helical" evidence="1">
    <location>
        <begin position="126"/>
        <end position="148"/>
    </location>
</feature>
<keyword evidence="1" id="KW-1133">Transmembrane helix</keyword>
<evidence type="ECO:0000259" key="2">
    <source>
        <dbReference type="Pfam" id="PF12770"/>
    </source>
</evidence>
<feature type="transmembrane region" description="Helical" evidence="1">
    <location>
        <begin position="61"/>
        <end position="88"/>
    </location>
</feature>
<name>A0A139X238_9CYAN</name>
<feature type="transmembrane region" description="Helical" evidence="1">
    <location>
        <begin position="187"/>
        <end position="213"/>
    </location>
</feature>
<feature type="transmembrane region" description="Helical" evidence="1">
    <location>
        <begin position="233"/>
        <end position="257"/>
    </location>
</feature>
<protein>
    <submittedName>
        <fullName evidence="3">Low-complexity protein</fullName>
    </submittedName>
</protein>
<dbReference type="EMBL" id="ANNX02000040">
    <property type="protein sequence ID" value="KYC38726.1"/>
    <property type="molecule type" value="Genomic_DNA"/>
</dbReference>
<dbReference type="InterPro" id="IPR024983">
    <property type="entry name" value="CHAT_dom"/>
</dbReference>
<dbReference type="OrthoDB" id="528457at2"/>
<dbReference type="RefSeq" id="WP_017746726.1">
    <property type="nucleotide sequence ID" value="NZ_KQ976354.1"/>
</dbReference>
<evidence type="ECO:0000313" key="4">
    <source>
        <dbReference type="Proteomes" id="UP000076925"/>
    </source>
</evidence>
<gene>
    <name evidence="3" type="ORF">WA1_36775</name>
</gene>
<feature type="transmembrane region" description="Helical" evidence="1">
    <location>
        <begin position="154"/>
        <end position="175"/>
    </location>
</feature>
<dbReference type="SUPFAM" id="SSF141571">
    <property type="entry name" value="Pentapeptide repeat-like"/>
    <property type="match status" value="1"/>
</dbReference>
<dbReference type="STRING" id="128403.WA1_36775"/>